<organism evidence="2 3">
    <name type="scientific">Corchorus olitorius</name>
    <dbReference type="NCBI Taxonomy" id="93759"/>
    <lineage>
        <taxon>Eukaryota</taxon>
        <taxon>Viridiplantae</taxon>
        <taxon>Streptophyta</taxon>
        <taxon>Embryophyta</taxon>
        <taxon>Tracheophyta</taxon>
        <taxon>Spermatophyta</taxon>
        <taxon>Magnoliopsida</taxon>
        <taxon>eudicotyledons</taxon>
        <taxon>Gunneridae</taxon>
        <taxon>Pentapetalae</taxon>
        <taxon>rosids</taxon>
        <taxon>malvids</taxon>
        <taxon>Malvales</taxon>
        <taxon>Malvaceae</taxon>
        <taxon>Grewioideae</taxon>
        <taxon>Apeibeae</taxon>
        <taxon>Corchorus</taxon>
    </lineage>
</organism>
<keyword evidence="3" id="KW-1185">Reference proteome</keyword>
<sequence length="35" mass="4056">MAKAGAENKEKRVAEERRQRKKSEILVREGETLIT</sequence>
<evidence type="ECO:0000313" key="3">
    <source>
        <dbReference type="Proteomes" id="UP000187203"/>
    </source>
</evidence>
<proteinExistence type="predicted"/>
<comment type="caution">
    <text evidence="2">The sequence shown here is derived from an EMBL/GenBank/DDBJ whole genome shotgun (WGS) entry which is preliminary data.</text>
</comment>
<reference evidence="3" key="1">
    <citation type="submission" date="2013-09" db="EMBL/GenBank/DDBJ databases">
        <title>Corchorus olitorius genome sequencing.</title>
        <authorList>
            <person name="Alam M."/>
            <person name="Haque M.S."/>
            <person name="Islam M.S."/>
            <person name="Emdad E.M."/>
            <person name="Islam M.M."/>
            <person name="Ahmed B."/>
            <person name="Halim A."/>
            <person name="Hossen Q.M.M."/>
            <person name="Hossain M.Z."/>
            <person name="Ahmed R."/>
            <person name="Khan M.M."/>
            <person name="Islam R."/>
            <person name="Rashid M.M."/>
            <person name="Khan S.A."/>
            <person name="Rahman M.S."/>
            <person name="Alam M."/>
            <person name="Yahiya A.S."/>
            <person name="Khan M.S."/>
            <person name="Azam M.S."/>
            <person name="Haque T."/>
            <person name="Lashkar M.Z.H."/>
            <person name="Akhand A.I."/>
            <person name="Morshed G."/>
            <person name="Roy S."/>
            <person name="Uddin K.S."/>
            <person name="Rabeya T."/>
            <person name="Hossain A.S."/>
            <person name="Chowdhury A."/>
            <person name="Snigdha A.R."/>
            <person name="Mortoza M.S."/>
            <person name="Matin S.A."/>
            <person name="Hoque S.M.E."/>
            <person name="Islam M.K."/>
            <person name="Roy D.K."/>
            <person name="Haider R."/>
            <person name="Moosa M.M."/>
            <person name="Elias S.M."/>
            <person name="Hasan A.M."/>
            <person name="Jahan S."/>
            <person name="Shafiuddin M."/>
            <person name="Mahmood N."/>
            <person name="Shommy N.S."/>
        </authorList>
    </citation>
    <scope>NUCLEOTIDE SEQUENCE [LARGE SCALE GENOMIC DNA]</scope>
    <source>
        <strain evidence="3">cv. O-4</strain>
    </source>
</reference>
<dbReference type="AlphaFoldDB" id="A0A1R3HCR7"/>
<feature type="region of interest" description="Disordered" evidence="1">
    <location>
        <begin position="1"/>
        <end position="21"/>
    </location>
</feature>
<dbReference type="Proteomes" id="UP000187203">
    <property type="component" value="Unassembled WGS sequence"/>
</dbReference>
<accession>A0A1R3HCR7</accession>
<protein>
    <submittedName>
        <fullName evidence="2">Uncharacterized protein</fullName>
    </submittedName>
</protein>
<evidence type="ECO:0000256" key="1">
    <source>
        <dbReference type="SAM" id="MobiDB-lite"/>
    </source>
</evidence>
<evidence type="ECO:0000313" key="2">
    <source>
        <dbReference type="EMBL" id="OMO68105.1"/>
    </source>
</evidence>
<name>A0A1R3HCR7_9ROSI</name>
<gene>
    <name evidence="2" type="ORF">COLO4_29886</name>
</gene>
<dbReference type="EMBL" id="AWUE01020445">
    <property type="protein sequence ID" value="OMO68105.1"/>
    <property type="molecule type" value="Genomic_DNA"/>
</dbReference>